<dbReference type="AlphaFoldDB" id="A0A0J6FU07"/>
<sequence length="296" mass="34203">MIKKVQYTIMLGMIGVFALILVNTNNNPVRESFTYFPPDPDVSFVSARTSLSILTQEDEDEYTLNWKSESTLSEVAYLRQDLSFLYEEGRLIDTMSSWKENTATIHQKQEFTSEDSGHYEAISYHYGEIHYPNDIIRSAQEMSYDQLYVIDSPMTPLESFKKATNEEEKEWEYILDHAMIQQSQLIFKAMVTEYKIHPEDYYIIPLTSLYRYQDKPLPGLSKNETTDVIGGLWAGLYKNYFLGIESTGGRTESPIGSTIPMILLHKQSPYLLVLFQSKSGRNIQLIQYLNEPILDS</sequence>
<accession>A0A0J6FU07</accession>
<dbReference type="Proteomes" id="UP000035996">
    <property type="component" value="Unassembled WGS sequence"/>
</dbReference>
<dbReference type="OrthoDB" id="2959394at2"/>
<organism evidence="2 3">
    <name type="scientific">Guptibacillus hwajinpoensis</name>
    <dbReference type="NCBI Taxonomy" id="208199"/>
    <lineage>
        <taxon>Bacteria</taxon>
        <taxon>Bacillati</taxon>
        <taxon>Bacillota</taxon>
        <taxon>Bacilli</taxon>
        <taxon>Bacillales</taxon>
        <taxon>Guptibacillaceae</taxon>
        <taxon>Guptibacillus</taxon>
    </lineage>
</organism>
<evidence type="ECO:0000256" key="1">
    <source>
        <dbReference type="SAM" id="Phobius"/>
    </source>
</evidence>
<reference evidence="2" key="1">
    <citation type="submission" date="2015-06" db="EMBL/GenBank/DDBJ databases">
        <authorList>
            <person name="Liu B."/>
            <person name="Wang J."/>
            <person name="Zhu Y."/>
            <person name="Liu G."/>
            <person name="Chen Q."/>
            <person name="Zheng C."/>
            <person name="Che J."/>
            <person name="Ge C."/>
            <person name="Shi H."/>
            <person name="Pan Z."/>
            <person name="Liu X."/>
        </authorList>
    </citation>
    <scope>NUCLEOTIDE SEQUENCE [LARGE SCALE GENOMIC DNA]</scope>
    <source>
        <strain evidence="2">DSM 16346</strain>
    </source>
</reference>
<gene>
    <name evidence="2" type="ORF">AB986_00325</name>
</gene>
<protein>
    <submittedName>
        <fullName evidence="2">Uncharacterized protein</fullName>
    </submittedName>
</protein>
<keyword evidence="1" id="KW-0472">Membrane</keyword>
<proteinExistence type="predicted"/>
<dbReference type="STRING" id="157733.AB986_00325"/>
<keyword evidence="1" id="KW-1133">Transmembrane helix</keyword>
<dbReference type="RefSeq" id="WP_048308900.1">
    <property type="nucleotide sequence ID" value="NZ_CP119526.1"/>
</dbReference>
<keyword evidence="1" id="KW-0812">Transmembrane</keyword>
<comment type="caution">
    <text evidence="2">The sequence shown here is derived from an EMBL/GenBank/DDBJ whole genome shotgun (WGS) entry which is preliminary data.</text>
</comment>
<dbReference type="PATRIC" id="fig|157733.3.peg.2265"/>
<evidence type="ECO:0000313" key="3">
    <source>
        <dbReference type="Proteomes" id="UP000035996"/>
    </source>
</evidence>
<feature type="transmembrane region" description="Helical" evidence="1">
    <location>
        <begin position="7"/>
        <end position="24"/>
    </location>
</feature>
<name>A0A0J6FU07_9BACL</name>
<keyword evidence="3" id="KW-1185">Reference proteome</keyword>
<evidence type="ECO:0000313" key="2">
    <source>
        <dbReference type="EMBL" id="KMM37827.1"/>
    </source>
</evidence>
<dbReference type="EMBL" id="LELK01000001">
    <property type="protein sequence ID" value="KMM37827.1"/>
    <property type="molecule type" value="Genomic_DNA"/>
</dbReference>